<proteinExistence type="inferred from homology"/>
<evidence type="ECO:0000256" key="2">
    <source>
        <dbReference type="ARBA" id="ARBA00010112"/>
    </source>
</evidence>
<reference evidence="7 8" key="1">
    <citation type="submission" date="2018-11" db="EMBL/GenBank/DDBJ databases">
        <authorList>
            <consortium name="Pathogen Informatics"/>
        </authorList>
    </citation>
    <scope>NUCLEOTIDE SEQUENCE [LARGE SCALE GENOMIC DNA]</scope>
</reference>
<evidence type="ECO:0000313" key="7">
    <source>
        <dbReference type="EMBL" id="VDM80762.1"/>
    </source>
</evidence>
<dbReference type="AlphaFoldDB" id="A0A3P7LNQ7"/>
<dbReference type="PANTHER" id="PTHR21700:SF23">
    <property type="entry name" value="TRANSTHYRETIN-LIKE FAMILY PROTEIN"/>
    <property type="match status" value="1"/>
</dbReference>
<dbReference type="Pfam" id="PF01060">
    <property type="entry name" value="TTR-52"/>
    <property type="match status" value="1"/>
</dbReference>
<feature type="chain" id="PRO_5018162588" evidence="6">
    <location>
        <begin position="17"/>
        <end position="220"/>
    </location>
</feature>
<protein>
    <submittedName>
        <fullName evidence="7">Uncharacterized protein</fullName>
    </submittedName>
</protein>
<organism evidence="7 8">
    <name type="scientific">Strongylus vulgaris</name>
    <name type="common">Blood worm</name>
    <dbReference type="NCBI Taxonomy" id="40348"/>
    <lineage>
        <taxon>Eukaryota</taxon>
        <taxon>Metazoa</taxon>
        <taxon>Ecdysozoa</taxon>
        <taxon>Nematoda</taxon>
        <taxon>Chromadorea</taxon>
        <taxon>Rhabditida</taxon>
        <taxon>Rhabditina</taxon>
        <taxon>Rhabditomorpha</taxon>
        <taxon>Strongyloidea</taxon>
        <taxon>Strongylidae</taxon>
        <taxon>Strongylus</taxon>
    </lineage>
</organism>
<evidence type="ECO:0000256" key="1">
    <source>
        <dbReference type="ARBA" id="ARBA00004613"/>
    </source>
</evidence>
<evidence type="ECO:0000313" key="8">
    <source>
        <dbReference type="Proteomes" id="UP000270094"/>
    </source>
</evidence>
<sequence length="220" mass="23560">MYSLAVLLLVLPAAVAQFPPFGRGDRFQEGNQGIQGGTGRFPDLGSILGGFAAIPNRQGGFAPGQSVSERSYYVKGRLLCGVQGAQGARVTLYENRNGASPFVYDETTVDGSGSFYVKAETRNEGLNGQSSMSQLSLSINHQCEGMRQMSVQLPQTYYHQGQSAAKTFDLGTINLEGRFSEEINSFNARDGISSGGSRSRFENRRNGNNNGGFGPIPVAV</sequence>
<feature type="signal peptide" evidence="6">
    <location>
        <begin position="1"/>
        <end position="16"/>
    </location>
</feature>
<dbReference type="EMBL" id="UYYB01109924">
    <property type="protein sequence ID" value="VDM80762.1"/>
    <property type="molecule type" value="Genomic_DNA"/>
</dbReference>
<keyword evidence="4 6" id="KW-0732">Signal</keyword>
<feature type="region of interest" description="Disordered" evidence="5">
    <location>
        <begin position="187"/>
        <end position="220"/>
    </location>
</feature>
<evidence type="ECO:0000256" key="6">
    <source>
        <dbReference type="SAM" id="SignalP"/>
    </source>
</evidence>
<dbReference type="GO" id="GO:0009986">
    <property type="term" value="C:cell surface"/>
    <property type="evidence" value="ECO:0007669"/>
    <property type="project" value="InterPro"/>
</dbReference>
<name>A0A3P7LNQ7_STRVU</name>
<evidence type="ECO:0000256" key="5">
    <source>
        <dbReference type="SAM" id="MobiDB-lite"/>
    </source>
</evidence>
<dbReference type="Gene3D" id="2.60.40.3330">
    <property type="match status" value="1"/>
</dbReference>
<dbReference type="PANTHER" id="PTHR21700">
    <property type="entry name" value="TRANSTHYRETIN-LIKE FAMILY PROTEIN-RELATED"/>
    <property type="match status" value="1"/>
</dbReference>
<gene>
    <name evidence="7" type="ORF">SVUK_LOCUS15760</name>
</gene>
<dbReference type="InterPro" id="IPR001534">
    <property type="entry name" value="Transthyretin-like"/>
</dbReference>
<evidence type="ECO:0000256" key="4">
    <source>
        <dbReference type="ARBA" id="ARBA00022729"/>
    </source>
</evidence>
<keyword evidence="8" id="KW-1185">Reference proteome</keyword>
<dbReference type="OrthoDB" id="5800079at2759"/>
<dbReference type="InterPro" id="IPR038479">
    <property type="entry name" value="Transthyretin-like_sf"/>
</dbReference>
<comment type="similarity">
    <text evidence="2">Belongs to the nematode transthyretin-like family.</text>
</comment>
<comment type="subcellular location">
    <subcellularLocation>
        <location evidence="1">Secreted</location>
    </subcellularLocation>
</comment>
<evidence type="ECO:0000256" key="3">
    <source>
        <dbReference type="ARBA" id="ARBA00022525"/>
    </source>
</evidence>
<dbReference type="GO" id="GO:0005576">
    <property type="term" value="C:extracellular region"/>
    <property type="evidence" value="ECO:0007669"/>
    <property type="project" value="UniProtKB-SubCell"/>
</dbReference>
<dbReference type="Proteomes" id="UP000270094">
    <property type="component" value="Unassembled WGS sequence"/>
</dbReference>
<accession>A0A3P7LNQ7</accession>
<keyword evidence="3" id="KW-0964">Secreted</keyword>